<feature type="region of interest" description="Disordered" evidence="6">
    <location>
        <begin position="103"/>
        <end position="198"/>
    </location>
</feature>
<feature type="region of interest" description="Disordered" evidence="6">
    <location>
        <begin position="749"/>
        <end position="774"/>
    </location>
</feature>
<comment type="caution">
    <text evidence="8">The sequence shown here is derived from an EMBL/GenBank/DDBJ whole genome shotgun (WGS) entry which is preliminary data.</text>
</comment>
<dbReference type="GO" id="GO:0016192">
    <property type="term" value="P:vesicle-mediated transport"/>
    <property type="evidence" value="ECO:0007669"/>
    <property type="project" value="TreeGrafter"/>
</dbReference>
<dbReference type="Pfam" id="PF16471">
    <property type="entry name" value="JIP_LZII"/>
    <property type="match status" value="1"/>
</dbReference>
<keyword evidence="4 5" id="KW-0175">Coiled coil</keyword>
<comment type="subcellular location">
    <subcellularLocation>
        <location evidence="1">Cytoplasm</location>
    </subcellularLocation>
</comment>
<dbReference type="GO" id="GO:0030159">
    <property type="term" value="F:signaling receptor complex adaptor activity"/>
    <property type="evidence" value="ECO:0007669"/>
    <property type="project" value="TreeGrafter"/>
</dbReference>
<feature type="compositionally biased region" description="Polar residues" evidence="6">
    <location>
        <begin position="764"/>
        <end position="773"/>
    </location>
</feature>
<dbReference type="SUPFAM" id="SSF50978">
    <property type="entry name" value="WD40 repeat-like"/>
    <property type="match status" value="1"/>
</dbReference>
<evidence type="ECO:0000256" key="5">
    <source>
        <dbReference type="SAM" id="Coils"/>
    </source>
</evidence>
<sequence length="1206" mass="133062">KFIEFEDSQEQEKKDLQTRVEALESQTRQLELKAKNYADQISRLEEREAELKKEYNALHSRHTEMIHNYMEHLERTKLHQLTGGEQPESTTHSRIRKERPISLGIFPLPPGDALLTPETQREAGETPGSEHWKFHELSQPRSHTSLKDELSDVSQAGSKSTTPASTAASDVPVLPAETPQKEDAEGLAKDTEMPNEKPDVSKNIEVQVAQETRNVSTGGNENEEKSEVQAIIESTPELDMDKDLSGYKGSSTPTKGIENKAFDRNTESLFEELSSAGSGLIADVDEGADLLGMGREVENLILENTQLLETKNALNVVKNDLIAKVDELTCEKDVLQGELEAVKQAKQKLEEKNKELEEELRKARAEAEEARQKAKEDDDSDVPTAQRKRFTRVEMARVLMERNQYKERLMELQEAVRWTEMIRASRENPAMQEKKRSSIWQFFSRLFSSSSNTAKKPEPPVNVKYNAPTSHITPSVKKRSSTLSQLPSDKSKAFEFLSEETEASLASRREQKREQYRQVKAHVQKEDGRVQAFGWSLPQKYKQVANGGQGENKMKNLPVPVYLRPLDEKDTSMKLWCAVGVNLSGGKTRDGGSVVGASVFYNDVSGVDADGNKQQTGSQSSLDRLDQELKDQQKELKHQEELSSLVWICTSTHSATKVIIIDANQPGNILDSFIVCNSHVLCIASVPGARETDYPAGEEGSQEADPSQVDKSSLCGSMTSNSSAETDSLLGGITVVGCTAEGIAGAPLAPDANGSSPMAEKQSDIATESNSVDENIPTAEEATEATEVNAGTEDTADIAQTGVYTEHVFTDPLGVQNTTEASPVYQPCTESDLYKDVAVLPNEQDLVREEAQKMSSLLPTMWLGAQNGCLYVHSSVAHWRKCVHAIKLKDSILSIVHVKGIVLVALADGTLAIFHRGVDGQWDLTNYHLLDLGRPHHSIRCMTVVHDKVWCGYRNKIYVVQPKAMKIEKSFDAHPRRESQVRQLAWVGDGVWVSIRLDSTLRLYHAHTYQHLQDVDIEPYVSKMLGTGKLGFSFVRITALMVSCNRLWVGTGNGVIISIPLTETNKAAAGSGNRPGSVIRVYGDENSDKVTPGTFIPYCSMAHAQLCFHGHRDAVKFFVAVPGQVVCPQGSGGTELTADKPAQETLNQSPLKSMLVISGGEGYIDFRMGDEGGESELLGEALPLEPSVAKAERSHLIVWQVMCGTD</sequence>
<feature type="compositionally biased region" description="Basic and acidic residues" evidence="6">
    <location>
        <begin position="360"/>
        <end position="376"/>
    </location>
</feature>
<feature type="non-terminal residue" evidence="8">
    <location>
        <position position="1"/>
    </location>
</feature>
<reference evidence="8 9" key="1">
    <citation type="submission" date="2019-09" db="EMBL/GenBank/DDBJ databases">
        <title>Bird 10,000 Genomes (B10K) Project - Family phase.</title>
        <authorList>
            <person name="Zhang G."/>
        </authorList>
    </citation>
    <scope>NUCLEOTIDE SEQUENCE [LARGE SCALE GENOMIC DNA]</scope>
    <source>
        <strain evidence="8">B10K-CU-031-07</strain>
        <tissue evidence="8">Muscle</tissue>
    </source>
</reference>
<feature type="domain" description="RH2" evidence="7">
    <location>
        <begin position="387"/>
        <end position="491"/>
    </location>
</feature>
<dbReference type="PANTHER" id="PTHR13886:SF2">
    <property type="entry name" value="C-JUN-AMINO-TERMINAL KINASE-INTERACTING PROTEIN 4"/>
    <property type="match status" value="1"/>
</dbReference>
<feature type="compositionally biased region" description="Low complexity" evidence="6">
    <location>
        <begin position="160"/>
        <end position="169"/>
    </location>
</feature>
<gene>
    <name evidence="8" type="primary">Spag9</name>
    <name evidence="8" type="ORF">GEOCAL_R05285</name>
</gene>
<dbReference type="AlphaFoldDB" id="A0A7K4ITJ2"/>
<protein>
    <submittedName>
        <fullName evidence="8">JIP4 protein</fullName>
    </submittedName>
</protein>
<dbReference type="FunFam" id="1.20.5.1000:FF:000001">
    <property type="entry name" value="C-Jun-amino-terminal kinase-interacting protein 3 isoform X2"/>
    <property type="match status" value="1"/>
</dbReference>
<evidence type="ECO:0000313" key="8">
    <source>
        <dbReference type="EMBL" id="NWH56351.1"/>
    </source>
</evidence>
<accession>A0A7K4ITJ2</accession>
<dbReference type="OrthoDB" id="10256043at2759"/>
<dbReference type="InterPro" id="IPR039911">
    <property type="entry name" value="JIP3/JIP4"/>
</dbReference>
<feature type="coiled-coil region" evidence="5">
    <location>
        <begin position="6"/>
        <end position="61"/>
    </location>
</feature>
<dbReference type="FunFam" id="2.130.10.10:FF:000700">
    <property type="entry name" value="Sperm-associated antigen 9a"/>
    <property type="match status" value="1"/>
</dbReference>
<dbReference type="PANTHER" id="PTHR13886">
    <property type="entry name" value="JNK/SAPK-ASSOCIATED PROTEIN"/>
    <property type="match status" value="1"/>
</dbReference>
<dbReference type="GO" id="GO:0005078">
    <property type="term" value="F:MAP-kinase scaffold activity"/>
    <property type="evidence" value="ECO:0007669"/>
    <property type="project" value="InterPro"/>
</dbReference>
<dbReference type="InterPro" id="IPR036322">
    <property type="entry name" value="WD40_repeat_dom_sf"/>
</dbReference>
<comment type="similarity">
    <text evidence="2">Belongs to the JIP scaffold family.</text>
</comment>
<dbReference type="InterPro" id="IPR032486">
    <property type="entry name" value="JIP_LZII"/>
</dbReference>
<dbReference type="PROSITE" id="PS51777">
    <property type="entry name" value="RH2"/>
    <property type="match status" value="1"/>
</dbReference>
<organism evidence="8 9">
    <name type="scientific">Geococcyx californianus</name>
    <name type="common">Greater roadrunner</name>
    <name type="synonym">Saurothera californiana</name>
    <dbReference type="NCBI Taxonomy" id="8947"/>
    <lineage>
        <taxon>Eukaryota</taxon>
        <taxon>Metazoa</taxon>
        <taxon>Chordata</taxon>
        <taxon>Craniata</taxon>
        <taxon>Vertebrata</taxon>
        <taxon>Euteleostomi</taxon>
        <taxon>Archelosauria</taxon>
        <taxon>Archosauria</taxon>
        <taxon>Dinosauria</taxon>
        <taxon>Saurischia</taxon>
        <taxon>Theropoda</taxon>
        <taxon>Coelurosauria</taxon>
        <taxon>Aves</taxon>
        <taxon>Neognathae</taxon>
        <taxon>Neoaves</taxon>
        <taxon>Otidimorphae</taxon>
        <taxon>Cuculiformes</taxon>
        <taxon>Neomorphidae</taxon>
        <taxon>Geococcyx</taxon>
    </lineage>
</organism>
<dbReference type="GO" id="GO:0008432">
    <property type="term" value="F:JUN kinase binding"/>
    <property type="evidence" value="ECO:0007669"/>
    <property type="project" value="TreeGrafter"/>
</dbReference>
<evidence type="ECO:0000313" key="9">
    <source>
        <dbReference type="Proteomes" id="UP000531151"/>
    </source>
</evidence>
<evidence type="ECO:0000256" key="6">
    <source>
        <dbReference type="SAM" id="MobiDB-lite"/>
    </source>
</evidence>
<evidence type="ECO:0000259" key="7">
    <source>
        <dbReference type="PROSITE" id="PS51777"/>
    </source>
</evidence>
<dbReference type="GO" id="GO:0019894">
    <property type="term" value="F:kinesin binding"/>
    <property type="evidence" value="ECO:0007669"/>
    <property type="project" value="TreeGrafter"/>
</dbReference>
<dbReference type="Gene3D" id="1.20.5.1000">
    <property type="entry name" value="arf6 gtpase in complex with a specific effector, jip4"/>
    <property type="match status" value="1"/>
</dbReference>
<keyword evidence="3" id="KW-0963">Cytoplasm</keyword>
<dbReference type="Proteomes" id="UP000531151">
    <property type="component" value="Unassembled WGS sequence"/>
</dbReference>
<evidence type="ECO:0000256" key="2">
    <source>
        <dbReference type="ARBA" id="ARBA00009866"/>
    </source>
</evidence>
<feature type="compositionally biased region" description="Basic and acidic residues" evidence="6">
    <location>
        <begin position="119"/>
        <end position="138"/>
    </location>
</feature>
<dbReference type="InterPro" id="IPR034744">
    <property type="entry name" value="RH2"/>
</dbReference>
<keyword evidence="9" id="KW-1185">Reference proteome</keyword>
<dbReference type="Pfam" id="PF19056">
    <property type="entry name" value="WD40_2"/>
    <property type="match status" value="1"/>
</dbReference>
<feature type="region of interest" description="Disordered" evidence="6">
    <location>
        <begin position="450"/>
        <end position="484"/>
    </location>
</feature>
<proteinExistence type="inferred from homology"/>
<dbReference type="InterPro" id="IPR015943">
    <property type="entry name" value="WD40/YVTN_repeat-like_dom_sf"/>
</dbReference>
<feature type="compositionally biased region" description="Basic and acidic residues" evidence="6">
    <location>
        <begin position="179"/>
        <end position="198"/>
    </location>
</feature>
<dbReference type="Gene3D" id="2.130.10.10">
    <property type="entry name" value="YVTN repeat-like/Quinoprotein amine dehydrogenase"/>
    <property type="match status" value="1"/>
</dbReference>
<evidence type="ECO:0000256" key="4">
    <source>
        <dbReference type="ARBA" id="ARBA00023054"/>
    </source>
</evidence>
<feature type="region of interest" description="Disordered" evidence="6">
    <location>
        <begin position="692"/>
        <end position="721"/>
    </location>
</feature>
<dbReference type="GO" id="GO:0005737">
    <property type="term" value="C:cytoplasm"/>
    <property type="evidence" value="ECO:0007669"/>
    <property type="project" value="UniProtKB-SubCell"/>
</dbReference>
<evidence type="ECO:0000256" key="1">
    <source>
        <dbReference type="ARBA" id="ARBA00004496"/>
    </source>
</evidence>
<name>A0A7K4ITJ2_GEOCA</name>
<feature type="region of interest" description="Disordered" evidence="6">
    <location>
        <begin position="360"/>
        <end position="386"/>
    </location>
</feature>
<dbReference type="EMBL" id="VWPV01001749">
    <property type="protein sequence ID" value="NWH56351.1"/>
    <property type="molecule type" value="Genomic_DNA"/>
</dbReference>
<feature type="non-terminal residue" evidence="8">
    <location>
        <position position="1206"/>
    </location>
</feature>
<feature type="compositionally biased region" description="Polar residues" evidence="6">
    <location>
        <begin position="709"/>
        <end position="721"/>
    </location>
</feature>
<evidence type="ECO:0000256" key="3">
    <source>
        <dbReference type="ARBA" id="ARBA00022490"/>
    </source>
</evidence>